<comment type="caution">
    <text evidence="8">The sequence shown here is derived from an EMBL/GenBank/DDBJ whole genome shotgun (WGS) entry which is preliminary data.</text>
</comment>
<feature type="domain" description="Ribosomal protein/NADH dehydrogenase" evidence="7">
    <location>
        <begin position="18"/>
        <end position="91"/>
    </location>
</feature>
<dbReference type="EMBL" id="JBDODL010000971">
    <property type="protein sequence ID" value="MES1920941.1"/>
    <property type="molecule type" value="Genomic_DNA"/>
</dbReference>
<evidence type="ECO:0000256" key="3">
    <source>
        <dbReference type="ARBA" id="ARBA00022980"/>
    </source>
</evidence>
<evidence type="ECO:0000313" key="8">
    <source>
        <dbReference type="EMBL" id="MES1920941.1"/>
    </source>
</evidence>
<evidence type="ECO:0000256" key="2">
    <source>
        <dbReference type="ARBA" id="ARBA00006073"/>
    </source>
</evidence>
<protein>
    <recommendedName>
        <fullName evidence="6">Large ribosomal subunit protein mL43</fullName>
    </recommendedName>
</protein>
<accession>A0ABV2AMQ0</accession>
<comment type="subcellular location">
    <subcellularLocation>
        <location evidence="1">Mitochondrion</location>
    </subcellularLocation>
</comment>
<evidence type="ECO:0000256" key="6">
    <source>
        <dbReference type="ARBA" id="ARBA00035188"/>
    </source>
</evidence>
<keyword evidence="5" id="KW-0687">Ribonucleoprotein</keyword>
<dbReference type="InterPro" id="IPR036249">
    <property type="entry name" value="Thioredoxin-like_sf"/>
</dbReference>
<keyword evidence="3 8" id="KW-0689">Ribosomal protein</keyword>
<sequence>MSINGIPQLKKIVLSYCKVSGSSLGVKAFLVKDVIKFSQNNPHIEFIVRSEGYSHPKISAHYVNGFKKDIELRNKTPNEIQLVLDNLRTRCGDENKKRWLRGTETEHVSLQGEWRPGMYETQMDIEPIQQVYRNKDGSIFRPQNDLPKIDWKRIDFDKNGKVSSKAYRYQHKIDRILNKF</sequence>
<dbReference type="SUPFAM" id="SSF52833">
    <property type="entry name" value="Thioredoxin-like"/>
    <property type="match status" value="1"/>
</dbReference>
<evidence type="ECO:0000256" key="4">
    <source>
        <dbReference type="ARBA" id="ARBA00023128"/>
    </source>
</evidence>
<evidence type="ECO:0000259" key="7">
    <source>
        <dbReference type="SMART" id="SM00916"/>
    </source>
</evidence>
<comment type="similarity">
    <text evidence="2">Belongs to the mitochondrion-specific ribosomal protein mL43 family.</text>
</comment>
<evidence type="ECO:0000313" key="9">
    <source>
        <dbReference type="Proteomes" id="UP001439008"/>
    </source>
</evidence>
<dbReference type="PANTHER" id="PTHR21396">
    <property type="entry name" value="39S RIBOSOMAL PROTEIN L43"/>
    <property type="match status" value="1"/>
</dbReference>
<dbReference type="PANTHER" id="PTHR21396:SF2">
    <property type="entry name" value="LARGE RIBOSOMAL SUBUNIT PROTEIN ML43"/>
    <property type="match status" value="1"/>
</dbReference>
<gene>
    <name evidence="8" type="primary">MRPL43</name>
    <name evidence="8" type="ORF">MHBO_002546</name>
</gene>
<evidence type="ECO:0000256" key="1">
    <source>
        <dbReference type="ARBA" id="ARBA00004173"/>
    </source>
</evidence>
<dbReference type="Gene3D" id="3.40.30.10">
    <property type="entry name" value="Glutaredoxin"/>
    <property type="match status" value="1"/>
</dbReference>
<dbReference type="InterPro" id="IPR007741">
    <property type="entry name" value="Ribosomal_mL43/mS25/NADH_DH"/>
</dbReference>
<keyword evidence="4" id="KW-0496">Mitochondrion</keyword>
<reference evidence="8 9" key="1">
    <citation type="journal article" date="2024" name="BMC Biol.">
        <title>Comparative genomics of Ascetosporea gives new insight into the evolutionary basis for animal parasitism in Rhizaria.</title>
        <authorList>
            <person name="Hiltunen Thoren M."/>
            <person name="Onut-Brannstrom I."/>
            <person name="Alfjorden A."/>
            <person name="Peckova H."/>
            <person name="Swords F."/>
            <person name="Hooper C."/>
            <person name="Holzer A.S."/>
            <person name="Bass D."/>
            <person name="Burki F."/>
        </authorList>
    </citation>
    <scope>NUCLEOTIDE SEQUENCE [LARGE SCALE GENOMIC DNA]</scope>
    <source>
        <strain evidence="8">20-A016</strain>
    </source>
</reference>
<dbReference type="SMART" id="SM00916">
    <property type="entry name" value="L51_S25_CI-B8"/>
    <property type="match status" value="1"/>
</dbReference>
<dbReference type="Proteomes" id="UP001439008">
    <property type="component" value="Unassembled WGS sequence"/>
</dbReference>
<dbReference type="InterPro" id="IPR039927">
    <property type="entry name" value="Ribosomal_mL43"/>
</dbReference>
<keyword evidence="9" id="KW-1185">Reference proteome</keyword>
<organism evidence="8 9">
    <name type="scientific">Bonamia ostreae</name>
    <dbReference type="NCBI Taxonomy" id="126728"/>
    <lineage>
        <taxon>Eukaryota</taxon>
        <taxon>Sar</taxon>
        <taxon>Rhizaria</taxon>
        <taxon>Endomyxa</taxon>
        <taxon>Ascetosporea</taxon>
        <taxon>Haplosporida</taxon>
        <taxon>Bonamia</taxon>
    </lineage>
</organism>
<dbReference type="Pfam" id="PF05047">
    <property type="entry name" value="L51_S25_CI-B8"/>
    <property type="match status" value="1"/>
</dbReference>
<dbReference type="GO" id="GO:0005840">
    <property type="term" value="C:ribosome"/>
    <property type="evidence" value="ECO:0007669"/>
    <property type="project" value="UniProtKB-KW"/>
</dbReference>
<name>A0ABV2AMQ0_9EUKA</name>
<proteinExistence type="inferred from homology"/>
<evidence type="ECO:0000256" key="5">
    <source>
        <dbReference type="ARBA" id="ARBA00023274"/>
    </source>
</evidence>